<evidence type="ECO:0000313" key="14">
    <source>
        <dbReference type="Proteomes" id="UP001595632"/>
    </source>
</evidence>
<proteinExistence type="inferred from homology"/>
<evidence type="ECO:0000256" key="5">
    <source>
        <dbReference type="ARBA" id="ARBA00022559"/>
    </source>
</evidence>
<evidence type="ECO:0000256" key="4">
    <source>
        <dbReference type="ARBA" id="ARBA00017462"/>
    </source>
</evidence>
<evidence type="ECO:0000256" key="3">
    <source>
        <dbReference type="ARBA" id="ARBA00013021"/>
    </source>
</evidence>
<sequence length="265" mass="29257">MGFETIFGRKGQTHAYGSSQPTKSVEMPFGYRESVEWVPRIGDIFPNFRADSTHGSIDFHKWAEGRWIYFFSHPTIRSGVSATEVASIANAAPFFRKRGVEVLGLCADSAAAHAKWEAEIGRIFGLQIDYPVIDDRDAHLSQAFGAVHPKQGSAMAIRKSFIIDPALRVRMIFEYPLNVGRSVDEILRVIDALQLVDTHRVGIPADWEAGDSVVVPPYMDSDQALDLHGQVEELSPSLRLVPAPDPSGDHAEAPMPDTLEGIYGR</sequence>
<comment type="catalytic activity">
    <reaction evidence="10">
        <text>a hydroperoxide + NADH + H(+) = an alcohol + NAD(+) + H2O</text>
        <dbReference type="Rhea" id="RHEA:62628"/>
        <dbReference type="ChEBI" id="CHEBI:15377"/>
        <dbReference type="ChEBI" id="CHEBI:15378"/>
        <dbReference type="ChEBI" id="CHEBI:30879"/>
        <dbReference type="ChEBI" id="CHEBI:35924"/>
        <dbReference type="ChEBI" id="CHEBI:57540"/>
        <dbReference type="ChEBI" id="CHEBI:57945"/>
        <dbReference type="EC" id="1.11.1.26"/>
    </reaction>
</comment>
<reference evidence="14" key="1">
    <citation type="journal article" date="2019" name="Int. J. Syst. Evol. Microbiol.">
        <title>The Global Catalogue of Microorganisms (GCM) 10K type strain sequencing project: providing services to taxonomists for standard genome sequencing and annotation.</title>
        <authorList>
            <consortium name="The Broad Institute Genomics Platform"/>
            <consortium name="The Broad Institute Genome Sequencing Center for Infectious Disease"/>
            <person name="Wu L."/>
            <person name="Ma J."/>
        </authorList>
    </citation>
    <scope>NUCLEOTIDE SEQUENCE [LARGE SCALE GENOMIC DNA]</scope>
    <source>
        <strain evidence="14">KCTC 52366</strain>
    </source>
</reference>
<evidence type="ECO:0000256" key="6">
    <source>
        <dbReference type="ARBA" id="ARBA00022862"/>
    </source>
</evidence>
<dbReference type="Pfam" id="PF10417">
    <property type="entry name" value="1-cysPrx_C"/>
    <property type="match status" value="1"/>
</dbReference>
<dbReference type="PANTHER" id="PTHR10681">
    <property type="entry name" value="THIOREDOXIN PEROXIDASE"/>
    <property type="match status" value="1"/>
</dbReference>
<dbReference type="PROSITE" id="PS51352">
    <property type="entry name" value="THIOREDOXIN_2"/>
    <property type="match status" value="1"/>
</dbReference>
<dbReference type="InterPro" id="IPR013766">
    <property type="entry name" value="Thioredoxin_domain"/>
</dbReference>
<dbReference type="EC" id="1.11.1.26" evidence="3"/>
<feature type="domain" description="Thioredoxin" evidence="12">
    <location>
        <begin position="39"/>
        <end position="195"/>
    </location>
</feature>
<keyword evidence="14" id="KW-1185">Reference proteome</keyword>
<keyword evidence="8" id="KW-0676">Redox-active center</keyword>
<evidence type="ECO:0000259" key="12">
    <source>
        <dbReference type="PROSITE" id="PS51352"/>
    </source>
</evidence>
<evidence type="ECO:0000256" key="10">
    <source>
        <dbReference type="ARBA" id="ARBA00047572"/>
    </source>
</evidence>
<dbReference type="Proteomes" id="UP001595632">
    <property type="component" value="Unassembled WGS sequence"/>
</dbReference>
<organism evidence="13 14">
    <name type="scientific">Psychromarinibacter halotolerans</name>
    <dbReference type="NCBI Taxonomy" id="1775175"/>
    <lineage>
        <taxon>Bacteria</taxon>
        <taxon>Pseudomonadati</taxon>
        <taxon>Pseudomonadota</taxon>
        <taxon>Alphaproteobacteria</taxon>
        <taxon>Rhodobacterales</taxon>
        <taxon>Paracoccaceae</taxon>
        <taxon>Psychromarinibacter</taxon>
    </lineage>
</organism>
<dbReference type="InterPro" id="IPR019479">
    <property type="entry name" value="Peroxiredoxin_C"/>
</dbReference>
<dbReference type="Pfam" id="PF00578">
    <property type="entry name" value="AhpC-TSA"/>
    <property type="match status" value="1"/>
</dbReference>
<dbReference type="InterPro" id="IPR036249">
    <property type="entry name" value="Thioredoxin-like_sf"/>
</dbReference>
<keyword evidence="6" id="KW-0049">Antioxidant</keyword>
<evidence type="ECO:0000256" key="7">
    <source>
        <dbReference type="ARBA" id="ARBA00023002"/>
    </source>
</evidence>
<protein>
    <recommendedName>
        <fullName evidence="4">Alkyl hydroperoxide reductase C</fullName>
        <ecNumber evidence="3">1.11.1.26</ecNumber>
    </recommendedName>
    <alternativeName>
        <fullName evidence="9">Peroxiredoxin</fullName>
    </alternativeName>
</protein>
<evidence type="ECO:0000256" key="2">
    <source>
        <dbReference type="ARBA" id="ARBA00011654"/>
    </source>
</evidence>
<dbReference type="InterPro" id="IPR000866">
    <property type="entry name" value="AhpC/TSA"/>
</dbReference>
<comment type="caution">
    <text evidence="13">The sequence shown here is derived from an EMBL/GenBank/DDBJ whole genome shotgun (WGS) entry which is preliminary data.</text>
</comment>
<comment type="similarity">
    <text evidence="1">Belongs to the peroxiredoxin family. AhpC/Prx1 subfamily.</text>
</comment>
<name>A0ABV7GXN5_9RHOB</name>
<dbReference type="Gene3D" id="3.40.30.10">
    <property type="entry name" value="Glutaredoxin"/>
    <property type="match status" value="1"/>
</dbReference>
<keyword evidence="5" id="KW-0575">Peroxidase</keyword>
<gene>
    <name evidence="13" type="ORF">ACFOGP_20030</name>
</gene>
<dbReference type="SUPFAM" id="SSF52833">
    <property type="entry name" value="Thioredoxin-like"/>
    <property type="match status" value="1"/>
</dbReference>
<dbReference type="RefSeq" id="WP_275634221.1">
    <property type="nucleotide sequence ID" value="NZ_JARGYD010000008.1"/>
</dbReference>
<feature type="region of interest" description="Disordered" evidence="11">
    <location>
        <begin position="241"/>
        <end position="265"/>
    </location>
</feature>
<evidence type="ECO:0000256" key="8">
    <source>
        <dbReference type="ARBA" id="ARBA00023284"/>
    </source>
</evidence>
<evidence type="ECO:0000256" key="9">
    <source>
        <dbReference type="ARBA" id="ARBA00032077"/>
    </source>
</evidence>
<evidence type="ECO:0000256" key="11">
    <source>
        <dbReference type="SAM" id="MobiDB-lite"/>
    </source>
</evidence>
<accession>A0ABV7GXN5</accession>
<evidence type="ECO:0000313" key="13">
    <source>
        <dbReference type="EMBL" id="MFC3145021.1"/>
    </source>
</evidence>
<keyword evidence="7" id="KW-0560">Oxidoreductase</keyword>
<evidence type="ECO:0000256" key="1">
    <source>
        <dbReference type="ARBA" id="ARBA00009796"/>
    </source>
</evidence>
<dbReference type="Gene3D" id="3.30.1020.10">
    <property type="entry name" value="Antioxidant, Horf6, Chain A, domain2"/>
    <property type="match status" value="1"/>
</dbReference>
<dbReference type="EMBL" id="JBHRTB010000010">
    <property type="protein sequence ID" value="MFC3145021.1"/>
    <property type="molecule type" value="Genomic_DNA"/>
</dbReference>
<comment type="subunit">
    <text evidence="2">Homodimer; disulfide-linked, upon oxidation. 5 homodimers assemble to form a ring-like decamer.</text>
</comment>
<dbReference type="PANTHER" id="PTHR10681:SF121">
    <property type="entry name" value="ALKYL HYDROPEROXIDE REDUCTASE C"/>
    <property type="match status" value="1"/>
</dbReference>
<dbReference type="InterPro" id="IPR050217">
    <property type="entry name" value="Peroxiredoxin"/>
</dbReference>